<evidence type="ECO:0000313" key="2">
    <source>
        <dbReference type="EMBL" id="KAL3071386.1"/>
    </source>
</evidence>
<accession>A0ABD2HXE7</accession>
<dbReference type="AlphaFoldDB" id="A0ABD2HXE7"/>
<reference evidence="2 3" key="1">
    <citation type="submission" date="2024-10" db="EMBL/GenBank/DDBJ databases">
        <authorList>
            <person name="Kim D."/>
        </authorList>
    </citation>
    <scope>NUCLEOTIDE SEQUENCE [LARGE SCALE GENOMIC DNA]</scope>
    <source>
        <strain evidence="2">Taebaek</strain>
    </source>
</reference>
<evidence type="ECO:0000313" key="3">
    <source>
        <dbReference type="Proteomes" id="UP001620645"/>
    </source>
</evidence>
<gene>
    <name evidence="2" type="ORF">niasHS_015726</name>
</gene>
<dbReference type="Proteomes" id="UP001620645">
    <property type="component" value="Unassembled WGS sequence"/>
</dbReference>
<evidence type="ECO:0000256" key="1">
    <source>
        <dbReference type="SAM" id="MobiDB-lite"/>
    </source>
</evidence>
<keyword evidence="3" id="KW-1185">Reference proteome</keyword>
<feature type="region of interest" description="Disordered" evidence="1">
    <location>
        <begin position="16"/>
        <end position="68"/>
    </location>
</feature>
<dbReference type="EMBL" id="JBICCN010000392">
    <property type="protein sequence ID" value="KAL3071386.1"/>
    <property type="molecule type" value="Genomic_DNA"/>
</dbReference>
<comment type="caution">
    <text evidence="2">The sequence shown here is derived from an EMBL/GenBank/DDBJ whole genome shotgun (WGS) entry which is preliminary data.</text>
</comment>
<proteinExistence type="predicted"/>
<organism evidence="2 3">
    <name type="scientific">Heterodera schachtii</name>
    <name type="common">Sugarbeet cyst nematode worm</name>
    <name type="synonym">Tylenchus schachtii</name>
    <dbReference type="NCBI Taxonomy" id="97005"/>
    <lineage>
        <taxon>Eukaryota</taxon>
        <taxon>Metazoa</taxon>
        <taxon>Ecdysozoa</taxon>
        <taxon>Nematoda</taxon>
        <taxon>Chromadorea</taxon>
        <taxon>Rhabditida</taxon>
        <taxon>Tylenchina</taxon>
        <taxon>Tylenchomorpha</taxon>
        <taxon>Tylenchoidea</taxon>
        <taxon>Heteroderidae</taxon>
        <taxon>Heteroderinae</taxon>
        <taxon>Heterodera</taxon>
    </lineage>
</organism>
<name>A0ABD2HXE7_HETSC</name>
<sequence length="68" mass="7456">MQFDCLFLPQHLTIKNDVQDEPHGDGIGQAKIGQKSAANGTPNMEKKPSGKRQKRQWGGGDGHEAKNE</sequence>
<protein>
    <submittedName>
        <fullName evidence="2">Uncharacterized protein</fullName>
    </submittedName>
</protein>